<gene>
    <name evidence="1" type="ORF">SAMN05421789_10377</name>
</gene>
<dbReference type="EMBL" id="FTOI01000003">
    <property type="protein sequence ID" value="SIS58073.1"/>
    <property type="molecule type" value="Genomic_DNA"/>
</dbReference>
<dbReference type="STRING" id="713588.SAMN05421789_10377"/>
<dbReference type="AlphaFoldDB" id="A0A1N7K918"/>
<evidence type="ECO:0000313" key="1">
    <source>
        <dbReference type="EMBL" id="SIS58073.1"/>
    </source>
</evidence>
<protein>
    <submittedName>
        <fullName evidence="1">Uncharacterized protein</fullName>
    </submittedName>
</protein>
<proteinExistence type="predicted"/>
<name>A0A1N7K918_9FLAO</name>
<organism evidence="1 2">
    <name type="scientific">Kaistella chaponensis</name>
    <dbReference type="NCBI Taxonomy" id="713588"/>
    <lineage>
        <taxon>Bacteria</taxon>
        <taxon>Pseudomonadati</taxon>
        <taxon>Bacteroidota</taxon>
        <taxon>Flavobacteriia</taxon>
        <taxon>Flavobacteriales</taxon>
        <taxon>Weeksellaceae</taxon>
        <taxon>Chryseobacterium group</taxon>
        <taxon>Kaistella</taxon>
    </lineage>
</organism>
<dbReference type="Proteomes" id="UP000185839">
    <property type="component" value="Unassembled WGS sequence"/>
</dbReference>
<dbReference type="RefSeq" id="WP_076385621.1">
    <property type="nucleotide sequence ID" value="NZ_FTOI01000003.1"/>
</dbReference>
<reference evidence="2" key="1">
    <citation type="submission" date="2017-01" db="EMBL/GenBank/DDBJ databases">
        <authorList>
            <person name="Varghese N."/>
            <person name="Submissions S."/>
        </authorList>
    </citation>
    <scope>NUCLEOTIDE SEQUENCE [LARGE SCALE GENOMIC DNA]</scope>
    <source>
        <strain evidence="2">DSM 23145</strain>
    </source>
</reference>
<accession>A0A1N7K918</accession>
<sequence length="73" mass="8609">MVKNKKQFMVKMLLDYTIFLKKGKTERIANMNKPEEYIPYIADTFPDALDFIKLIAESLINKLKIYRSVSHVL</sequence>
<keyword evidence="2" id="KW-1185">Reference proteome</keyword>
<evidence type="ECO:0000313" key="2">
    <source>
        <dbReference type="Proteomes" id="UP000185839"/>
    </source>
</evidence>